<evidence type="ECO:0000256" key="9">
    <source>
        <dbReference type="ARBA" id="ARBA00038573"/>
    </source>
</evidence>
<sequence length="614" mass="68900">GLLPQVSKGTLVIIPVVEELEYNEWGVKIVEATDNVLSLLVNSSPQAVIGRFELTVKLQPAGERENRTEHKPANDIYILFNPWCEADAVFVEDEEWRKEYVLNETGRIYYGTKNQIGARTWNFGQFDKGVLDACLYLLEKGKMPHSGRGDPISMVRVVSAMVNSQDDRGVLVGNWSGDYTGGSAPTEWVGSVDILLQFHRTGEPVNYGQCWVFSGVTTTENKHLNCPFKNCHDSLQLPWLDQQLQLLFFSYLFNCCRNFHVWNDCWMARLDLPPGYGGWQAIDATPQETSAGTYCCGPASLQAIKSGLVYLKCDAPFIFAEVNSDRIYWQRQHNGTFQKVLVQKNAVGHQISTKAVGLDEREDITHLYKYPEDSEEERIAVETACQYGSKPTVYLNSAVMEDVALDIQTQEDIQMGSDVTVRVLVENCSSEHRSISLFLKAAVVYYTGVYKNSFKQDREEVLLSPAEGKELLVVLSYSQYQEYLVDQAAMMLTVSGRVVETGQVLAKQHNFRLRTPDLQIMPYGEAIVGGQMKAEIVFLNPLPKILKNVTFRIEGPGLQKPKKVQVGDVGRHATVTLKETFVPTKPGPRKLIASLHCRELTQVHGVAEVIVLSQ</sequence>
<dbReference type="FunFam" id="2.60.40.10:FF:000171">
    <property type="entry name" value="protein-glutamine gamma-glutamyltransferase 6"/>
    <property type="match status" value="1"/>
</dbReference>
<dbReference type="InterPro" id="IPR023608">
    <property type="entry name" value="Transglutaminase_animal"/>
</dbReference>
<dbReference type="InterPro" id="IPR001102">
    <property type="entry name" value="Transglutaminase_N"/>
</dbReference>
<evidence type="ECO:0000259" key="17">
    <source>
        <dbReference type="SMART" id="SM00460"/>
    </source>
</evidence>
<evidence type="ECO:0000256" key="8">
    <source>
        <dbReference type="ARBA" id="ARBA00024222"/>
    </source>
</evidence>
<dbReference type="InterPro" id="IPR050779">
    <property type="entry name" value="Transglutaminase"/>
</dbReference>
<dbReference type="Ensembl" id="ENSLACT00000003370.1">
    <property type="protein sequence ID" value="ENSLACP00000003340.1"/>
    <property type="gene ID" value="ENSLACG00000002988.1"/>
</dbReference>
<keyword evidence="7" id="KW-0808">Transferase</keyword>
<evidence type="ECO:0000256" key="15">
    <source>
        <dbReference type="PIRSR" id="PIRSR000459-1"/>
    </source>
</evidence>
<dbReference type="eggNOG" id="ENOG502QQ46">
    <property type="taxonomic scope" value="Eukaryota"/>
</dbReference>
<dbReference type="InterPro" id="IPR008958">
    <property type="entry name" value="Transglutaminase_C"/>
</dbReference>
<protein>
    <recommendedName>
        <fullName evidence="10">Protein-glutamine gamma-glutamyltransferase K</fullName>
        <ecNumber evidence="8">2.3.2.13</ecNumber>
    </recommendedName>
    <alternativeName>
        <fullName evidence="13">Epidermal TGase</fullName>
    </alternativeName>
    <alternativeName>
        <fullName evidence="12">Transglutaminase K</fullName>
    </alternativeName>
    <alternativeName>
        <fullName evidence="11">Transglutaminase-1</fullName>
    </alternativeName>
</protein>
<dbReference type="SUPFAM" id="SSF81296">
    <property type="entry name" value="E set domains"/>
    <property type="match status" value="1"/>
</dbReference>
<dbReference type="Gene3D" id="2.60.40.10">
    <property type="entry name" value="Immunoglobulins"/>
    <property type="match status" value="3"/>
</dbReference>
<keyword evidence="5" id="KW-0417">Keratinization</keyword>
<keyword evidence="6" id="KW-0449">Lipoprotein</keyword>
<dbReference type="EMBL" id="AFYH01170721">
    <property type="status" value="NOT_ANNOTATED_CDS"/>
    <property type="molecule type" value="Genomic_DNA"/>
</dbReference>
<keyword evidence="4" id="KW-0564">Palmitate</keyword>
<dbReference type="OMA" id="WSGNYSD"/>
<feature type="binding site" evidence="16">
    <location>
        <position position="325"/>
    </location>
    <ligand>
        <name>Ca(2+)</name>
        <dbReference type="ChEBI" id="CHEBI:29108"/>
    </ligand>
</feature>
<feature type="domain" description="Transglutaminase-like" evidence="17">
    <location>
        <begin position="202"/>
        <end position="286"/>
    </location>
</feature>
<evidence type="ECO:0000256" key="12">
    <source>
        <dbReference type="ARBA" id="ARBA00041726"/>
    </source>
</evidence>
<dbReference type="InterPro" id="IPR036238">
    <property type="entry name" value="Transglutaminase_C_sf"/>
</dbReference>
<proteinExistence type="inferred from homology"/>
<reference evidence="18" key="2">
    <citation type="submission" date="2025-08" db="UniProtKB">
        <authorList>
            <consortium name="Ensembl"/>
        </authorList>
    </citation>
    <scope>IDENTIFICATION</scope>
</reference>
<feature type="binding site" evidence="16">
    <location>
        <position position="377"/>
    </location>
    <ligand>
        <name>Ca(2+)</name>
        <dbReference type="ChEBI" id="CHEBI:29108"/>
    </ligand>
</feature>
<dbReference type="EC" id="2.3.2.13" evidence="8"/>
<dbReference type="InterPro" id="IPR038765">
    <property type="entry name" value="Papain-like_cys_pep_sf"/>
</dbReference>
<organism evidence="18 19">
    <name type="scientific">Latimeria chalumnae</name>
    <name type="common">Coelacanth</name>
    <dbReference type="NCBI Taxonomy" id="7897"/>
    <lineage>
        <taxon>Eukaryota</taxon>
        <taxon>Metazoa</taxon>
        <taxon>Chordata</taxon>
        <taxon>Craniata</taxon>
        <taxon>Vertebrata</taxon>
        <taxon>Euteleostomi</taxon>
        <taxon>Coelacanthiformes</taxon>
        <taxon>Coelacanthidae</taxon>
        <taxon>Latimeria</taxon>
    </lineage>
</organism>
<evidence type="ECO:0000256" key="5">
    <source>
        <dbReference type="ARBA" id="ARBA00023249"/>
    </source>
</evidence>
<dbReference type="HOGENOM" id="CLU_013435_0_2_1"/>
<accession>H3A119</accession>
<evidence type="ECO:0000256" key="1">
    <source>
        <dbReference type="ARBA" id="ARBA00004635"/>
    </source>
</evidence>
<comment type="subunit">
    <text evidence="9">Interacts with PLAAT4.</text>
</comment>
<dbReference type="Bgee" id="ENSLACG00000002988">
    <property type="expression patterns" value="Expressed in pectoral fin and 6 other cell types or tissues"/>
</dbReference>
<dbReference type="GO" id="GO:0046872">
    <property type="term" value="F:metal ion binding"/>
    <property type="evidence" value="ECO:0007669"/>
    <property type="project" value="UniProtKB-KW"/>
</dbReference>
<evidence type="ECO:0000256" key="2">
    <source>
        <dbReference type="ARBA" id="ARBA00005968"/>
    </source>
</evidence>
<keyword evidence="3" id="KW-0597">Phosphoprotein</keyword>
<evidence type="ECO:0000313" key="18">
    <source>
        <dbReference type="Ensembl" id="ENSLACP00000003340.1"/>
    </source>
</evidence>
<feature type="binding site" evidence="16">
    <location>
        <position position="372"/>
    </location>
    <ligand>
        <name>Ca(2+)</name>
        <dbReference type="ChEBI" id="CHEBI:29108"/>
    </ligand>
</feature>
<comment type="function">
    <text evidence="14">Catalyzes the cross-linking of proteins and the conjugation of polyamines to proteins. Responsible for cross-linking epidermal proteins during formation of the stratum corneum. Involved in cell proliferation.</text>
</comment>
<evidence type="ECO:0000256" key="3">
    <source>
        <dbReference type="ARBA" id="ARBA00022553"/>
    </source>
</evidence>
<dbReference type="InParanoid" id="H3A119"/>
<dbReference type="SUPFAM" id="SSF49309">
    <property type="entry name" value="Transglutaminase, two C-terminal domains"/>
    <property type="match status" value="2"/>
</dbReference>
<keyword evidence="16" id="KW-0479">Metal-binding</keyword>
<dbReference type="InterPro" id="IPR002931">
    <property type="entry name" value="Transglutaminase-like"/>
</dbReference>
<dbReference type="InterPro" id="IPR013783">
    <property type="entry name" value="Ig-like_fold"/>
</dbReference>
<evidence type="ECO:0000256" key="6">
    <source>
        <dbReference type="ARBA" id="ARBA00023288"/>
    </source>
</evidence>
<evidence type="ECO:0000256" key="11">
    <source>
        <dbReference type="ARBA" id="ARBA00041651"/>
    </source>
</evidence>
<dbReference type="EMBL" id="AFYH01170720">
    <property type="status" value="NOT_ANNOTATED_CDS"/>
    <property type="molecule type" value="Genomic_DNA"/>
</dbReference>
<dbReference type="SMART" id="SM00460">
    <property type="entry name" value="TGc"/>
    <property type="match status" value="1"/>
</dbReference>
<dbReference type="Pfam" id="PF00868">
    <property type="entry name" value="Transglut_N"/>
    <property type="match status" value="1"/>
</dbReference>
<dbReference type="PANTHER" id="PTHR11590:SF49">
    <property type="entry name" value="PROTEIN-GLUTAMINE GAMMA-GLUTAMYLTRANSFERASE K"/>
    <property type="match status" value="1"/>
</dbReference>
<dbReference type="FunFam" id="2.60.40.10:FF:000090">
    <property type="entry name" value="Protein-glutamine gamma-glutamyltransferase 2"/>
    <property type="match status" value="1"/>
</dbReference>
<dbReference type="PANTHER" id="PTHR11590">
    <property type="entry name" value="PROTEIN-GLUTAMINE GAMMA-GLUTAMYLTRANSFERASE"/>
    <property type="match status" value="1"/>
</dbReference>
<comment type="similarity">
    <text evidence="2">Belongs to the transglutaminase superfamily. Transglutaminase family.</text>
</comment>
<reference evidence="18" key="3">
    <citation type="submission" date="2025-09" db="UniProtKB">
        <authorList>
            <consortium name="Ensembl"/>
        </authorList>
    </citation>
    <scope>IDENTIFICATION</scope>
</reference>
<dbReference type="GO" id="GO:0031424">
    <property type="term" value="P:keratinization"/>
    <property type="evidence" value="ECO:0007669"/>
    <property type="project" value="UniProtKB-KW"/>
</dbReference>
<dbReference type="GO" id="GO:0016020">
    <property type="term" value="C:membrane"/>
    <property type="evidence" value="ECO:0007669"/>
    <property type="project" value="UniProtKB-SubCell"/>
</dbReference>
<feature type="active site" evidence="15">
    <location>
        <position position="260"/>
    </location>
</feature>
<keyword evidence="19" id="KW-1185">Reference proteome</keyword>
<dbReference type="GeneTree" id="ENSGT01050000244939"/>
<keyword evidence="7" id="KW-0012">Acyltransferase</keyword>
<evidence type="ECO:0000256" key="10">
    <source>
        <dbReference type="ARBA" id="ARBA00040559"/>
    </source>
</evidence>
<keyword evidence="16" id="KW-0106">Calcium</keyword>
<dbReference type="Proteomes" id="UP000008672">
    <property type="component" value="Unassembled WGS sequence"/>
</dbReference>
<evidence type="ECO:0000313" key="19">
    <source>
        <dbReference type="Proteomes" id="UP000008672"/>
    </source>
</evidence>
<reference evidence="19" key="1">
    <citation type="submission" date="2011-08" db="EMBL/GenBank/DDBJ databases">
        <title>The draft genome of Latimeria chalumnae.</title>
        <authorList>
            <person name="Di Palma F."/>
            <person name="Alfoldi J."/>
            <person name="Johnson J."/>
            <person name="Berlin A."/>
            <person name="Gnerre S."/>
            <person name="Jaffe D."/>
            <person name="MacCallum I."/>
            <person name="Young S."/>
            <person name="Walker B.J."/>
            <person name="Lander E."/>
            <person name="Lindblad-Toh K."/>
        </authorList>
    </citation>
    <scope>NUCLEOTIDE SEQUENCE [LARGE SCALE GENOMIC DNA]</scope>
    <source>
        <strain evidence="19">Wild caught</strain>
    </source>
</reference>
<dbReference type="EMBL" id="AFYH01170723">
    <property type="status" value="NOT_ANNOTATED_CDS"/>
    <property type="molecule type" value="Genomic_DNA"/>
</dbReference>
<dbReference type="AlphaFoldDB" id="H3A119"/>
<comment type="cofactor">
    <cofactor evidence="16">
        <name>Ca(2+)</name>
        <dbReference type="ChEBI" id="CHEBI:29108"/>
    </cofactor>
    <text evidence="16">Binds 1 Ca(2+) ion per subunit.</text>
</comment>
<dbReference type="STRING" id="7897.ENSLACP00000003340"/>
<name>H3A119_LATCH</name>
<dbReference type="EMBL" id="AFYH01170722">
    <property type="status" value="NOT_ANNOTATED_CDS"/>
    <property type="molecule type" value="Genomic_DNA"/>
</dbReference>
<dbReference type="SUPFAM" id="SSF54001">
    <property type="entry name" value="Cysteine proteinases"/>
    <property type="match status" value="1"/>
</dbReference>
<feature type="binding site" evidence="16">
    <location>
        <position position="323"/>
    </location>
    <ligand>
        <name>Ca(2+)</name>
        <dbReference type="ChEBI" id="CHEBI:29108"/>
    </ligand>
</feature>
<evidence type="ECO:0000256" key="4">
    <source>
        <dbReference type="ARBA" id="ARBA00023139"/>
    </source>
</evidence>
<feature type="active site" evidence="15">
    <location>
        <position position="210"/>
    </location>
</feature>
<evidence type="ECO:0000256" key="13">
    <source>
        <dbReference type="ARBA" id="ARBA00043229"/>
    </source>
</evidence>
<evidence type="ECO:0000256" key="14">
    <source>
        <dbReference type="ARBA" id="ARBA00045815"/>
    </source>
</evidence>
<dbReference type="InterPro" id="IPR036985">
    <property type="entry name" value="Transglutaminase-like_sf"/>
</dbReference>
<evidence type="ECO:0000256" key="7">
    <source>
        <dbReference type="ARBA" id="ARBA00023315"/>
    </source>
</evidence>
<dbReference type="GO" id="GO:0003810">
    <property type="term" value="F:protein-glutamine gamma-glutamyltransferase activity"/>
    <property type="evidence" value="ECO:0007669"/>
    <property type="project" value="UniProtKB-EC"/>
</dbReference>
<dbReference type="PIRSF" id="PIRSF000459">
    <property type="entry name" value="TGM_EBP42"/>
    <property type="match status" value="1"/>
</dbReference>
<dbReference type="Pfam" id="PF00927">
    <property type="entry name" value="Transglut_C"/>
    <property type="match status" value="2"/>
</dbReference>
<dbReference type="InterPro" id="IPR014756">
    <property type="entry name" value="Ig_E-set"/>
</dbReference>
<feature type="active site" evidence="15">
    <location>
        <position position="283"/>
    </location>
</feature>
<dbReference type="Gene3D" id="3.90.260.10">
    <property type="entry name" value="Transglutaminase-like"/>
    <property type="match status" value="1"/>
</dbReference>
<comment type="subcellular location">
    <subcellularLocation>
        <location evidence="1">Membrane</location>
        <topology evidence="1">Lipid-anchor</topology>
    </subcellularLocation>
</comment>
<evidence type="ECO:0000256" key="16">
    <source>
        <dbReference type="PIRSR" id="PIRSR000459-2"/>
    </source>
</evidence>
<dbReference type="FunFam" id="3.90.260.10:FF:000002">
    <property type="entry name" value="Erythrocyte membrane protein band 4.2"/>
    <property type="match status" value="1"/>
</dbReference>
<gene>
    <name evidence="18" type="primary">LOC102355330</name>
</gene>